<dbReference type="EMBL" id="BGZK01000578">
    <property type="protein sequence ID" value="GBP51249.1"/>
    <property type="molecule type" value="Genomic_DNA"/>
</dbReference>
<dbReference type="AlphaFoldDB" id="A0A4C1WLR8"/>
<evidence type="ECO:0000313" key="2">
    <source>
        <dbReference type="Proteomes" id="UP000299102"/>
    </source>
</evidence>
<sequence>MYTGLVVLDSDGVKGHIRRHHWSLRAADKGSHNEKSDQLTKPTDSCAELEVERFDGNSQYNVRNSAALNWPRIICCAGRRYKTVYELPQRRKRCALNSFSGGRQAALASSEGGVNYKLERMRAMGKTVMQVREARVNGRATRINST</sequence>
<proteinExistence type="predicted"/>
<comment type="caution">
    <text evidence="1">The sequence shown here is derived from an EMBL/GenBank/DDBJ whole genome shotgun (WGS) entry which is preliminary data.</text>
</comment>
<accession>A0A4C1WLR8</accession>
<gene>
    <name evidence="1" type="ORF">EVAR_48341_1</name>
</gene>
<keyword evidence="2" id="KW-1185">Reference proteome</keyword>
<organism evidence="1 2">
    <name type="scientific">Eumeta variegata</name>
    <name type="common">Bagworm moth</name>
    <name type="synonym">Eumeta japonica</name>
    <dbReference type="NCBI Taxonomy" id="151549"/>
    <lineage>
        <taxon>Eukaryota</taxon>
        <taxon>Metazoa</taxon>
        <taxon>Ecdysozoa</taxon>
        <taxon>Arthropoda</taxon>
        <taxon>Hexapoda</taxon>
        <taxon>Insecta</taxon>
        <taxon>Pterygota</taxon>
        <taxon>Neoptera</taxon>
        <taxon>Endopterygota</taxon>
        <taxon>Lepidoptera</taxon>
        <taxon>Glossata</taxon>
        <taxon>Ditrysia</taxon>
        <taxon>Tineoidea</taxon>
        <taxon>Psychidae</taxon>
        <taxon>Oiketicinae</taxon>
        <taxon>Eumeta</taxon>
    </lineage>
</organism>
<name>A0A4C1WLR8_EUMVA</name>
<reference evidence="1 2" key="1">
    <citation type="journal article" date="2019" name="Commun. Biol.">
        <title>The bagworm genome reveals a unique fibroin gene that provides high tensile strength.</title>
        <authorList>
            <person name="Kono N."/>
            <person name="Nakamura H."/>
            <person name="Ohtoshi R."/>
            <person name="Tomita M."/>
            <person name="Numata K."/>
            <person name="Arakawa K."/>
        </authorList>
    </citation>
    <scope>NUCLEOTIDE SEQUENCE [LARGE SCALE GENOMIC DNA]</scope>
</reference>
<protein>
    <submittedName>
        <fullName evidence="1">Uncharacterized protein</fullName>
    </submittedName>
</protein>
<dbReference type="Proteomes" id="UP000299102">
    <property type="component" value="Unassembled WGS sequence"/>
</dbReference>
<evidence type="ECO:0000313" key="1">
    <source>
        <dbReference type="EMBL" id="GBP51249.1"/>
    </source>
</evidence>